<dbReference type="EMBL" id="BONZ01000039">
    <property type="protein sequence ID" value="GIH16034.1"/>
    <property type="molecule type" value="Genomic_DNA"/>
</dbReference>
<keyword evidence="3" id="KW-1185">Reference proteome</keyword>
<feature type="region of interest" description="Disordered" evidence="1">
    <location>
        <begin position="19"/>
        <end position="43"/>
    </location>
</feature>
<protein>
    <submittedName>
        <fullName evidence="2">Uncharacterized protein</fullName>
    </submittedName>
</protein>
<gene>
    <name evidence="2" type="ORF">Raf01_42060</name>
</gene>
<dbReference type="Proteomes" id="UP000642748">
    <property type="component" value="Unassembled WGS sequence"/>
</dbReference>
<dbReference type="AlphaFoldDB" id="A0A8J3QT76"/>
<proteinExistence type="predicted"/>
<comment type="caution">
    <text evidence="2">The sequence shown here is derived from an EMBL/GenBank/DDBJ whole genome shotgun (WGS) entry which is preliminary data.</text>
</comment>
<accession>A0A8J3QT76</accession>
<feature type="compositionally biased region" description="Pro residues" evidence="1">
    <location>
        <begin position="26"/>
        <end position="41"/>
    </location>
</feature>
<organism evidence="2 3">
    <name type="scientific">Rugosimonospora africana</name>
    <dbReference type="NCBI Taxonomy" id="556532"/>
    <lineage>
        <taxon>Bacteria</taxon>
        <taxon>Bacillati</taxon>
        <taxon>Actinomycetota</taxon>
        <taxon>Actinomycetes</taxon>
        <taxon>Micromonosporales</taxon>
        <taxon>Micromonosporaceae</taxon>
        <taxon>Rugosimonospora</taxon>
    </lineage>
</organism>
<evidence type="ECO:0000313" key="3">
    <source>
        <dbReference type="Proteomes" id="UP000642748"/>
    </source>
</evidence>
<name>A0A8J3QT76_9ACTN</name>
<evidence type="ECO:0000313" key="2">
    <source>
        <dbReference type="EMBL" id="GIH16034.1"/>
    </source>
</evidence>
<sequence length="103" mass="10852">MTSPHRRDREQLIGVLVPASLSDRPGPCPAPMPALPVPRPPSDLSEDEVLIGVAGPDRSGRVTERALLRALGWSLGHRIGIHAHGEMLVIGSAVAGSMRRPGA</sequence>
<evidence type="ECO:0000256" key="1">
    <source>
        <dbReference type="SAM" id="MobiDB-lite"/>
    </source>
</evidence>
<dbReference type="RefSeq" id="WP_203919637.1">
    <property type="nucleotide sequence ID" value="NZ_BONZ01000039.1"/>
</dbReference>
<reference evidence="2" key="1">
    <citation type="submission" date="2021-01" db="EMBL/GenBank/DDBJ databases">
        <title>Whole genome shotgun sequence of Rugosimonospora africana NBRC 104875.</title>
        <authorList>
            <person name="Komaki H."/>
            <person name="Tamura T."/>
        </authorList>
    </citation>
    <scope>NUCLEOTIDE SEQUENCE</scope>
    <source>
        <strain evidence="2">NBRC 104875</strain>
    </source>
</reference>